<dbReference type="Proteomes" id="UP000613160">
    <property type="component" value="Unassembled WGS sequence"/>
</dbReference>
<name>A0A916XU79_9HYPH</name>
<comment type="caution">
    <text evidence="2">The sequence shown here is derived from an EMBL/GenBank/DDBJ whole genome shotgun (WGS) entry which is preliminary data.</text>
</comment>
<dbReference type="InterPro" id="IPR004045">
    <property type="entry name" value="Glutathione_S-Trfase_N"/>
</dbReference>
<dbReference type="InterPro" id="IPR036249">
    <property type="entry name" value="Thioredoxin-like_sf"/>
</dbReference>
<evidence type="ECO:0000313" key="2">
    <source>
        <dbReference type="EMBL" id="GGD12344.1"/>
    </source>
</evidence>
<reference evidence="2" key="1">
    <citation type="journal article" date="2014" name="Int. J. Syst. Evol. Microbiol.">
        <title>Complete genome sequence of Corynebacterium casei LMG S-19264T (=DSM 44701T), isolated from a smear-ripened cheese.</title>
        <authorList>
            <consortium name="US DOE Joint Genome Institute (JGI-PGF)"/>
            <person name="Walter F."/>
            <person name="Albersmeier A."/>
            <person name="Kalinowski J."/>
            <person name="Ruckert C."/>
        </authorList>
    </citation>
    <scope>NUCLEOTIDE SEQUENCE</scope>
    <source>
        <strain evidence="2">CGMCC 1.15493</strain>
    </source>
</reference>
<evidence type="ECO:0000313" key="3">
    <source>
        <dbReference type="Proteomes" id="UP000613160"/>
    </source>
</evidence>
<dbReference type="InterPro" id="IPR036282">
    <property type="entry name" value="Glutathione-S-Trfase_C_sf"/>
</dbReference>
<proteinExistence type="predicted"/>
<dbReference type="PANTHER" id="PTHR44051:SF21">
    <property type="entry name" value="GLUTATHIONE S-TRANSFERASE FAMILY PROTEIN"/>
    <property type="match status" value="1"/>
</dbReference>
<accession>A0A916XU79</accession>
<dbReference type="SFLD" id="SFLDG01150">
    <property type="entry name" value="Main.1:_Beta-like"/>
    <property type="match status" value="1"/>
</dbReference>
<keyword evidence="3" id="KW-1185">Reference proteome</keyword>
<organism evidence="2 3">
    <name type="scientific">Aureimonas glaciei</name>
    <dbReference type="NCBI Taxonomy" id="1776957"/>
    <lineage>
        <taxon>Bacteria</taxon>
        <taxon>Pseudomonadati</taxon>
        <taxon>Pseudomonadota</taxon>
        <taxon>Alphaproteobacteria</taxon>
        <taxon>Hyphomicrobiales</taxon>
        <taxon>Aurantimonadaceae</taxon>
        <taxon>Aureimonas</taxon>
    </lineage>
</organism>
<protein>
    <submittedName>
        <fullName evidence="2">Glutathione S-transferase</fullName>
    </submittedName>
</protein>
<dbReference type="SUPFAM" id="SSF47616">
    <property type="entry name" value="GST C-terminal domain-like"/>
    <property type="match status" value="1"/>
</dbReference>
<sequence length="209" mass="22329">MITLYHAAQSRSSRIVWLLEELAVPYEIVPVSIFRPMTGLGVPDAINPHPDKQVPAIVHDGALVAESVAIILYLTDALPQAQLGPRAGDPRRGSYLTWLAWYAAAMEPAIFAAMGGELEAAPMKRRSHEAVTRRLLRALEQGPYLMGDAFSGADILVGSALSFARGAFPESAVLDDYAARCKARPAAVRAAARDDAAGVQVPAREATIA</sequence>
<feature type="domain" description="GST N-terminal" evidence="1">
    <location>
        <begin position="1"/>
        <end position="82"/>
    </location>
</feature>
<dbReference type="EMBL" id="BMJJ01000003">
    <property type="protein sequence ID" value="GGD12344.1"/>
    <property type="molecule type" value="Genomic_DNA"/>
</dbReference>
<dbReference type="SFLD" id="SFLDG00358">
    <property type="entry name" value="Main_(cytGST)"/>
    <property type="match status" value="1"/>
</dbReference>
<dbReference type="PROSITE" id="PS50404">
    <property type="entry name" value="GST_NTER"/>
    <property type="match status" value="1"/>
</dbReference>
<dbReference type="RefSeq" id="WP_188849890.1">
    <property type="nucleotide sequence ID" value="NZ_BMJJ01000003.1"/>
</dbReference>
<dbReference type="SFLD" id="SFLDS00019">
    <property type="entry name" value="Glutathione_Transferase_(cytos"/>
    <property type="match status" value="1"/>
</dbReference>
<dbReference type="AlphaFoldDB" id="A0A916XU79"/>
<dbReference type="SUPFAM" id="SSF52833">
    <property type="entry name" value="Thioredoxin-like"/>
    <property type="match status" value="1"/>
</dbReference>
<evidence type="ECO:0000259" key="1">
    <source>
        <dbReference type="PROSITE" id="PS50404"/>
    </source>
</evidence>
<dbReference type="Gene3D" id="1.20.1050.10">
    <property type="match status" value="1"/>
</dbReference>
<dbReference type="CDD" id="cd03046">
    <property type="entry name" value="GST_N_GTT1_like"/>
    <property type="match status" value="1"/>
</dbReference>
<dbReference type="Pfam" id="PF02798">
    <property type="entry name" value="GST_N"/>
    <property type="match status" value="1"/>
</dbReference>
<reference evidence="2" key="2">
    <citation type="submission" date="2020-09" db="EMBL/GenBank/DDBJ databases">
        <authorList>
            <person name="Sun Q."/>
            <person name="Zhou Y."/>
        </authorList>
    </citation>
    <scope>NUCLEOTIDE SEQUENCE</scope>
    <source>
        <strain evidence="2">CGMCC 1.15493</strain>
    </source>
</reference>
<dbReference type="InterPro" id="IPR040079">
    <property type="entry name" value="Glutathione_S-Trfase"/>
</dbReference>
<dbReference type="Gene3D" id="3.40.30.10">
    <property type="entry name" value="Glutaredoxin"/>
    <property type="match status" value="1"/>
</dbReference>
<gene>
    <name evidence="2" type="primary">gst2</name>
    <name evidence="2" type="ORF">GCM10011335_14070</name>
</gene>
<dbReference type="PANTHER" id="PTHR44051">
    <property type="entry name" value="GLUTATHIONE S-TRANSFERASE-RELATED"/>
    <property type="match status" value="1"/>
</dbReference>